<reference evidence="10" key="1">
    <citation type="journal article" date="2020" name="mSystems">
        <title>Genome- and Community-Level Interaction Insights into Carbon Utilization and Element Cycling Functions of Hydrothermarchaeota in Hydrothermal Sediment.</title>
        <authorList>
            <person name="Zhou Z."/>
            <person name="Liu Y."/>
            <person name="Xu W."/>
            <person name="Pan J."/>
            <person name="Luo Z.H."/>
            <person name="Li M."/>
        </authorList>
    </citation>
    <scope>NUCLEOTIDE SEQUENCE [LARGE SCALE GENOMIC DNA]</scope>
    <source>
        <strain evidence="10">SpSt-788</strain>
    </source>
</reference>
<gene>
    <name evidence="10" type="ORF">ENV75_02740</name>
</gene>
<dbReference type="GO" id="GO:0004252">
    <property type="term" value="F:serine-type endopeptidase activity"/>
    <property type="evidence" value="ECO:0007669"/>
    <property type="project" value="InterPro"/>
</dbReference>
<dbReference type="InterPro" id="IPR036034">
    <property type="entry name" value="PDZ_sf"/>
</dbReference>
<sequence>MKKDKRVLICLLFLLIGISIGLVIASKFDFQIKGYSEDYQISKESQEILSKIGNAMAEVVQAVKPSVVNIYTTKKIKRPGIPFPFDDPFFRRFFDEEFSELLRPKEYTQTSLGSGVIVDAMGYILTNYHVIRGADEIKVKTYDKRVFDGTVIGYDAKTDLAVIKIKADGLRPIRWGDSDKLKVGETVIAIGNPYGLNLTVTSGIVSATGRANVGIADYEDFIQTDAAINPGNSGGPLVNVRGELVGINTAIFSTTGGYQGIGFAIPSNMAKVVMENLIKHKKVVRGWLGVSVMDVDPEIAKSLKLKEIKGALVTDVQEGSPAEKADLQRKDIIISFDGKDVEDSAHLRNLVVNTPPGKTVKIEIIRNGKKYTVTATIVELPAELKVSSAESILGGIYVEELTTKLRAEYNIPKKINGVLVVNVDPDSAAYGLLAKGDVIMEINNEKINSVKDFNSIAKQTAEQAIVWFYRQGRVLYITLKTR</sequence>
<dbReference type="PRINTS" id="PR00834">
    <property type="entry name" value="PROTEASES2C"/>
</dbReference>
<comment type="similarity">
    <text evidence="1">Belongs to the peptidase S1C family.</text>
</comment>
<evidence type="ECO:0000256" key="8">
    <source>
        <dbReference type="PIRSR" id="PIRSR611782-2"/>
    </source>
</evidence>
<dbReference type="SUPFAM" id="SSF50156">
    <property type="entry name" value="PDZ domain-like"/>
    <property type="match status" value="2"/>
</dbReference>
<evidence type="ECO:0000256" key="7">
    <source>
        <dbReference type="PIRSR" id="PIRSR611782-1"/>
    </source>
</evidence>
<name>A0A7C4AJ73_9BACT</name>
<dbReference type="Pfam" id="PF13365">
    <property type="entry name" value="Trypsin_2"/>
    <property type="match status" value="1"/>
</dbReference>
<feature type="binding site" evidence="8">
    <location>
        <position position="129"/>
    </location>
    <ligand>
        <name>substrate</name>
    </ligand>
</feature>
<keyword evidence="5" id="KW-0378">Hydrolase</keyword>
<protein>
    <submittedName>
        <fullName evidence="10">DegQ family serine endoprotease</fullName>
    </submittedName>
</protein>
<dbReference type="Gene3D" id="2.30.42.10">
    <property type="match status" value="1"/>
</dbReference>
<dbReference type="InterPro" id="IPR001478">
    <property type="entry name" value="PDZ"/>
</dbReference>
<evidence type="ECO:0000256" key="5">
    <source>
        <dbReference type="ARBA" id="ARBA00022801"/>
    </source>
</evidence>
<feature type="domain" description="PDZ" evidence="9">
    <location>
        <begin position="381"/>
        <end position="482"/>
    </location>
</feature>
<dbReference type="InterPro" id="IPR001940">
    <property type="entry name" value="Peptidase_S1C"/>
</dbReference>
<evidence type="ECO:0000313" key="10">
    <source>
        <dbReference type="EMBL" id="HGG99354.1"/>
    </source>
</evidence>
<dbReference type="NCBIfam" id="TIGR02037">
    <property type="entry name" value="degP_htrA_DO"/>
    <property type="match status" value="1"/>
</dbReference>
<evidence type="ECO:0000256" key="1">
    <source>
        <dbReference type="ARBA" id="ARBA00010541"/>
    </source>
</evidence>
<evidence type="ECO:0000256" key="2">
    <source>
        <dbReference type="ARBA" id="ARBA00022670"/>
    </source>
</evidence>
<keyword evidence="4" id="KW-0677">Repeat</keyword>
<feature type="active site" description="Charge relay system" evidence="7">
    <location>
        <position position="129"/>
    </location>
</feature>
<dbReference type="Gene3D" id="2.40.10.120">
    <property type="match status" value="1"/>
</dbReference>
<dbReference type="PANTHER" id="PTHR22939:SF129">
    <property type="entry name" value="SERINE PROTEASE HTRA2, MITOCHONDRIAL"/>
    <property type="match status" value="1"/>
</dbReference>
<keyword evidence="2 10" id="KW-0645">Protease</keyword>
<evidence type="ECO:0000256" key="4">
    <source>
        <dbReference type="ARBA" id="ARBA00022737"/>
    </source>
</evidence>
<dbReference type="AlphaFoldDB" id="A0A7C4AJ73"/>
<evidence type="ECO:0000259" key="9">
    <source>
        <dbReference type="PROSITE" id="PS50106"/>
    </source>
</evidence>
<feature type="binding site" evidence="8">
    <location>
        <position position="159"/>
    </location>
    <ligand>
        <name>substrate</name>
    </ligand>
</feature>
<dbReference type="EMBL" id="DTHO01000022">
    <property type="protein sequence ID" value="HGG99354.1"/>
    <property type="molecule type" value="Genomic_DNA"/>
</dbReference>
<dbReference type="SMART" id="SM00228">
    <property type="entry name" value="PDZ"/>
    <property type="match status" value="2"/>
</dbReference>
<feature type="active site" description="Charge relay system" evidence="7">
    <location>
        <position position="233"/>
    </location>
</feature>
<dbReference type="SUPFAM" id="SSF50494">
    <property type="entry name" value="Trypsin-like serine proteases"/>
    <property type="match status" value="1"/>
</dbReference>
<evidence type="ECO:0000256" key="3">
    <source>
        <dbReference type="ARBA" id="ARBA00022729"/>
    </source>
</evidence>
<keyword evidence="6" id="KW-0720">Serine protease</keyword>
<dbReference type="InterPro" id="IPR011782">
    <property type="entry name" value="Pept_S1C_Do"/>
</dbReference>
<keyword evidence="3" id="KW-0732">Signal</keyword>
<comment type="caution">
    <text evidence="10">The sequence shown here is derived from an EMBL/GenBank/DDBJ whole genome shotgun (WGS) entry which is preliminary data.</text>
</comment>
<dbReference type="Gene3D" id="2.30.42.60">
    <property type="match status" value="1"/>
</dbReference>
<accession>A0A7C4AJ73</accession>
<feature type="binding site" evidence="8">
    <location>
        <begin position="231"/>
        <end position="233"/>
    </location>
    <ligand>
        <name>substrate</name>
    </ligand>
</feature>
<feature type="domain" description="PDZ" evidence="9">
    <location>
        <begin position="277"/>
        <end position="368"/>
    </location>
</feature>
<dbReference type="CDD" id="cd10839">
    <property type="entry name" value="cpPDZ1_DegP-like"/>
    <property type="match status" value="1"/>
</dbReference>
<dbReference type="GO" id="GO:0006508">
    <property type="term" value="P:proteolysis"/>
    <property type="evidence" value="ECO:0007669"/>
    <property type="project" value="UniProtKB-KW"/>
</dbReference>
<evidence type="ECO:0000256" key="6">
    <source>
        <dbReference type="ARBA" id="ARBA00022825"/>
    </source>
</evidence>
<dbReference type="PROSITE" id="PS50106">
    <property type="entry name" value="PDZ"/>
    <property type="match status" value="2"/>
</dbReference>
<dbReference type="InterPro" id="IPR009003">
    <property type="entry name" value="Peptidase_S1_PA"/>
</dbReference>
<dbReference type="PANTHER" id="PTHR22939">
    <property type="entry name" value="SERINE PROTEASE FAMILY S1C HTRA-RELATED"/>
    <property type="match status" value="1"/>
</dbReference>
<feature type="active site" description="Charge relay system" evidence="7">
    <location>
        <position position="159"/>
    </location>
</feature>
<organism evidence="10">
    <name type="scientific">Thermodesulfovibrio aggregans</name>
    <dbReference type="NCBI Taxonomy" id="86166"/>
    <lineage>
        <taxon>Bacteria</taxon>
        <taxon>Pseudomonadati</taxon>
        <taxon>Nitrospirota</taxon>
        <taxon>Thermodesulfovibrionia</taxon>
        <taxon>Thermodesulfovibrionales</taxon>
        <taxon>Thermodesulfovibrionaceae</taxon>
        <taxon>Thermodesulfovibrio</taxon>
    </lineage>
</organism>
<dbReference type="Pfam" id="PF13180">
    <property type="entry name" value="PDZ_2"/>
    <property type="match status" value="1"/>
</dbReference>
<dbReference type="FunFam" id="2.40.10.10:FF:000001">
    <property type="entry name" value="Periplasmic serine protease DegS"/>
    <property type="match status" value="1"/>
</dbReference>
<proteinExistence type="inferred from homology"/>